<feature type="domain" description="BLOC-1-related complex subunit 6 C-terminal helix" evidence="2">
    <location>
        <begin position="366"/>
        <end position="465"/>
    </location>
</feature>
<feature type="compositionally biased region" description="Polar residues" evidence="1">
    <location>
        <begin position="37"/>
        <end position="46"/>
    </location>
</feature>
<gene>
    <name evidence="3" type="ORF">V1264_020663</name>
</gene>
<accession>A0AAN9BBK7</accession>
<feature type="compositionally biased region" description="Low complexity" evidence="1">
    <location>
        <begin position="324"/>
        <end position="358"/>
    </location>
</feature>
<evidence type="ECO:0000313" key="3">
    <source>
        <dbReference type="EMBL" id="KAK7102447.1"/>
    </source>
</evidence>
<feature type="compositionally biased region" description="Polar residues" evidence="1">
    <location>
        <begin position="208"/>
        <end position="220"/>
    </location>
</feature>
<feature type="compositionally biased region" description="Basic and acidic residues" evidence="1">
    <location>
        <begin position="108"/>
        <end position="135"/>
    </location>
</feature>
<dbReference type="AlphaFoldDB" id="A0AAN9BBK7"/>
<dbReference type="GO" id="GO:0099078">
    <property type="term" value="C:BORC complex"/>
    <property type="evidence" value="ECO:0007669"/>
    <property type="project" value="TreeGrafter"/>
</dbReference>
<dbReference type="PANTHER" id="PTHR13440:SF7">
    <property type="entry name" value="BLOC-1 RELATED COMPLEX SUBUNIT 6"/>
    <property type="match status" value="1"/>
</dbReference>
<feature type="compositionally biased region" description="Polar residues" evidence="1">
    <location>
        <begin position="149"/>
        <end position="169"/>
    </location>
</feature>
<dbReference type="GO" id="GO:0032418">
    <property type="term" value="P:lysosome localization"/>
    <property type="evidence" value="ECO:0007669"/>
    <property type="project" value="TreeGrafter"/>
</dbReference>
<sequence length="472" mass="51434">MCCLLQWQFSSMDPGSVQEQVNTKTKDHSCTEGLSLKQENSKSAVSARSGVKNGPKTRSDKAGREADIADDQSLHERDETDDDTEVMQSNGDIFSPDSEVVTVICSSDVKKTEGDGSDRGADKDGCDGYDTHSDSIETLEEESPHDVSQEQLSESLLKQIRLTSKSTESGDVFDEQTKDSALLSDPSAEGETAEDSRSTDSHEVIAETTPTGLSSVSRPGSLSLPRPLQYYERNRSTSEPQGKKHAQAVRAEASGHQRTRSEAVDIYTMKVRGDLGYGDDIMSRSLPHGTILRKGEMIEFVADDLTEIIKRSSPMSKDSESMGSRRSSQRSIASTSSCATSTSVATSSGLSRSPSSLLTQSPDAAPPIDPEAVMELEMCARRVADNVDHMMGNLRNNLHKMSAITVGCLEAYKTSVDITCDSVDSSIKSMYALMAKCEELNTTMEPVKQIGAQIKEIKRLLDRFEEQLLDKP</sequence>
<evidence type="ECO:0000313" key="4">
    <source>
        <dbReference type="Proteomes" id="UP001374579"/>
    </source>
</evidence>
<feature type="compositionally biased region" description="Basic and acidic residues" evidence="1">
    <location>
        <begin position="57"/>
        <end position="78"/>
    </location>
</feature>
<dbReference type="PANTHER" id="PTHR13440">
    <property type="entry name" value="BLOC-1 RELATED COMPLEX SUBUNIT 6"/>
    <property type="match status" value="1"/>
</dbReference>
<dbReference type="InterPro" id="IPR019314">
    <property type="entry name" value="BORCS6"/>
</dbReference>
<proteinExistence type="predicted"/>
<dbReference type="Pfam" id="PF10157">
    <property type="entry name" value="BORCS6"/>
    <property type="match status" value="1"/>
</dbReference>
<feature type="compositionally biased region" description="Basic and acidic residues" evidence="1">
    <location>
        <begin position="194"/>
        <end position="205"/>
    </location>
</feature>
<evidence type="ECO:0000259" key="2">
    <source>
        <dbReference type="Pfam" id="PF10157"/>
    </source>
</evidence>
<protein>
    <recommendedName>
        <fullName evidence="2">BLOC-1-related complex subunit 6 C-terminal helix domain-containing protein</fullName>
    </recommendedName>
</protein>
<keyword evidence="4" id="KW-1185">Reference proteome</keyword>
<dbReference type="EMBL" id="JBAMIC010000010">
    <property type="protein sequence ID" value="KAK7102447.1"/>
    <property type="molecule type" value="Genomic_DNA"/>
</dbReference>
<comment type="caution">
    <text evidence="3">The sequence shown here is derived from an EMBL/GenBank/DDBJ whole genome shotgun (WGS) entry which is preliminary data.</text>
</comment>
<organism evidence="3 4">
    <name type="scientific">Littorina saxatilis</name>
    <dbReference type="NCBI Taxonomy" id="31220"/>
    <lineage>
        <taxon>Eukaryota</taxon>
        <taxon>Metazoa</taxon>
        <taxon>Spiralia</taxon>
        <taxon>Lophotrochozoa</taxon>
        <taxon>Mollusca</taxon>
        <taxon>Gastropoda</taxon>
        <taxon>Caenogastropoda</taxon>
        <taxon>Littorinimorpha</taxon>
        <taxon>Littorinoidea</taxon>
        <taxon>Littorinidae</taxon>
        <taxon>Littorina</taxon>
    </lineage>
</organism>
<reference evidence="3 4" key="1">
    <citation type="submission" date="2024-02" db="EMBL/GenBank/DDBJ databases">
        <title>Chromosome-scale genome assembly of the rough periwinkle Littorina saxatilis.</title>
        <authorList>
            <person name="De Jode A."/>
            <person name="Faria R."/>
            <person name="Formenti G."/>
            <person name="Sims Y."/>
            <person name="Smith T.P."/>
            <person name="Tracey A."/>
            <person name="Wood J.M.D."/>
            <person name="Zagrodzka Z.B."/>
            <person name="Johannesson K."/>
            <person name="Butlin R.K."/>
            <person name="Leder E.H."/>
        </authorList>
    </citation>
    <scope>NUCLEOTIDE SEQUENCE [LARGE SCALE GENOMIC DNA]</scope>
    <source>
        <strain evidence="3">Snail1</strain>
        <tissue evidence="3">Muscle</tissue>
    </source>
</reference>
<name>A0AAN9BBK7_9CAEN</name>
<feature type="region of interest" description="Disordered" evidence="1">
    <location>
        <begin position="311"/>
        <end position="368"/>
    </location>
</feature>
<feature type="region of interest" description="Disordered" evidence="1">
    <location>
        <begin position="21"/>
        <end position="257"/>
    </location>
</feature>
<dbReference type="InterPro" id="IPR046465">
    <property type="entry name" value="BORCS6_C"/>
</dbReference>
<dbReference type="Proteomes" id="UP001374579">
    <property type="component" value="Unassembled WGS sequence"/>
</dbReference>
<evidence type="ECO:0000256" key="1">
    <source>
        <dbReference type="SAM" id="MobiDB-lite"/>
    </source>
</evidence>